<evidence type="ECO:0000256" key="4">
    <source>
        <dbReference type="ARBA" id="ARBA00022692"/>
    </source>
</evidence>
<dbReference type="EMBL" id="DTCK01000038">
    <property type="protein sequence ID" value="HGQ36202.1"/>
    <property type="molecule type" value="Genomic_DNA"/>
</dbReference>
<dbReference type="PIRSF" id="PIRSF006603">
    <property type="entry name" value="DinF"/>
    <property type="match status" value="1"/>
</dbReference>
<dbReference type="Pfam" id="PF01554">
    <property type="entry name" value="MatE"/>
    <property type="match status" value="2"/>
</dbReference>
<keyword evidence="3" id="KW-1003">Cell membrane</keyword>
<keyword evidence="6 7" id="KW-0472">Membrane</keyword>
<evidence type="ECO:0000256" key="7">
    <source>
        <dbReference type="SAM" id="Phobius"/>
    </source>
</evidence>
<feature type="transmembrane region" description="Helical" evidence="7">
    <location>
        <begin position="140"/>
        <end position="166"/>
    </location>
</feature>
<dbReference type="InterPro" id="IPR002528">
    <property type="entry name" value="MATE_fam"/>
</dbReference>
<dbReference type="PANTHER" id="PTHR43549:SF2">
    <property type="entry name" value="MULTIDRUG RESISTANCE PROTEIN NORM-RELATED"/>
    <property type="match status" value="1"/>
</dbReference>
<feature type="transmembrane region" description="Helical" evidence="7">
    <location>
        <begin position="102"/>
        <end position="120"/>
    </location>
</feature>
<feature type="transmembrane region" description="Helical" evidence="7">
    <location>
        <begin position="270"/>
        <end position="296"/>
    </location>
</feature>
<feature type="transmembrane region" description="Helical" evidence="7">
    <location>
        <begin position="243"/>
        <end position="264"/>
    </location>
</feature>
<evidence type="ECO:0000256" key="3">
    <source>
        <dbReference type="ARBA" id="ARBA00022475"/>
    </source>
</evidence>
<dbReference type="AlphaFoldDB" id="A0A7C4JL11"/>
<keyword evidence="4 7" id="KW-0812">Transmembrane</keyword>
<evidence type="ECO:0000256" key="6">
    <source>
        <dbReference type="ARBA" id="ARBA00023136"/>
    </source>
</evidence>
<feature type="transmembrane region" description="Helical" evidence="7">
    <location>
        <begin position="423"/>
        <end position="444"/>
    </location>
</feature>
<dbReference type="GO" id="GO:0042910">
    <property type="term" value="F:xenobiotic transmembrane transporter activity"/>
    <property type="evidence" value="ECO:0007669"/>
    <property type="project" value="InterPro"/>
</dbReference>
<gene>
    <name evidence="9" type="ORF">ENU08_06735</name>
    <name evidence="8" type="ORF">ENU41_05950</name>
</gene>
<reference evidence="9" key="1">
    <citation type="journal article" date="2020" name="mSystems">
        <title>Genome- and Community-Level Interaction Insights into Carbon Utilization and Element Cycling Functions of Hydrothermarchaeota in Hydrothermal Sediment.</title>
        <authorList>
            <person name="Zhou Z."/>
            <person name="Liu Y."/>
            <person name="Xu W."/>
            <person name="Pan J."/>
            <person name="Luo Z.H."/>
            <person name="Li M."/>
        </authorList>
    </citation>
    <scope>NUCLEOTIDE SEQUENCE [LARGE SCALE GENOMIC DNA]</scope>
    <source>
        <strain evidence="9">SpSt-637</strain>
        <strain evidence="8">SpSt-667</strain>
    </source>
</reference>
<proteinExistence type="predicted"/>
<dbReference type="GO" id="GO:0005886">
    <property type="term" value="C:plasma membrane"/>
    <property type="evidence" value="ECO:0007669"/>
    <property type="project" value="UniProtKB-SubCell"/>
</dbReference>
<dbReference type="NCBIfam" id="TIGR00797">
    <property type="entry name" value="matE"/>
    <property type="match status" value="1"/>
</dbReference>
<dbReference type="EMBL" id="DTBD01000060">
    <property type="protein sequence ID" value="HGQ64921.1"/>
    <property type="molecule type" value="Genomic_DNA"/>
</dbReference>
<feature type="transmembrane region" description="Helical" evidence="7">
    <location>
        <begin position="205"/>
        <end position="223"/>
    </location>
</feature>
<comment type="subcellular location">
    <subcellularLocation>
        <location evidence="1">Cell membrane</location>
        <topology evidence="1">Multi-pass membrane protein</topology>
    </subcellularLocation>
</comment>
<evidence type="ECO:0000313" key="8">
    <source>
        <dbReference type="EMBL" id="HGQ36202.1"/>
    </source>
</evidence>
<keyword evidence="5 7" id="KW-1133">Transmembrane helix</keyword>
<name>A0A7C4JL11_9CREN</name>
<feature type="transmembrane region" description="Helical" evidence="7">
    <location>
        <begin position="322"/>
        <end position="345"/>
    </location>
</feature>
<sequence length="469" mass="51417">MSSLAIERYRESIVSGSILITMIRLGTPLMIADLIGLIYMVTDAYWLSRFSQYVLSVPGQWFPMFFILISFLMGISAANLALVSQYVGAKLYDKASEVSSKMFTLCLSTSVTLALVFHIVKRYAYFYIIRPPPEIFDEVLDYVSIMALDLVIFGIGMAIGTILQAIGDTKTPATTMSIGALVNAILDPIFIVGLGPLPAMGVRGAAIATVISRSLGTGLLYYIMRRKYPDIKIKLTYIDREWLLLTIKVGIPITMLTISDGFAFTFQQALVNTLGVVVVTAAAVGFITINIANAVLRGFTMSISIMVGQNLGAGNTDRARKIALTAAHILFLAVLMGSIFVYFTRRYMIAVFANEPEVIIEAEKFVSVIVWSFPLTMLSFLGMSVGRGSGHNEIPTILNIVKFWVIRVGVGWALALTVGLNAITMWILIAFSEIIGGTASYIWIRYGNWIKPIIRVPPQGLPTKTIPSP</sequence>
<feature type="transmembrane region" description="Helical" evidence="7">
    <location>
        <begin position="178"/>
        <end position="199"/>
    </location>
</feature>
<evidence type="ECO:0000256" key="5">
    <source>
        <dbReference type="ARBA" id="ARBA00022989"/>
    </source>
</evidence>
<feature type="transmembrane region" description="Helical" evidence="7">
    <location>
        <begin position="61"/>
        <end position="82"/>
    </location>
</feature>
<feature type="transmembrane region" description="Helical" evidence="7">
    <location>
        <begin position="12"/>
        <end position="41"/>
    </location>
</feature>
<accession>A0A7C4JL11</accession>
<keyword evidence="2" id="KW-0813">Transport</keyword>
<dbReference type="GO" id="GO:0015297">
    <property type="term" value="F:antiporter activity"/>
    <property type="evidence" value="ECO:0007669"/>
    <property type="project" value="InterPro"/>
</dbReference>
<evidence type="ECO:0000256" key="1">
    <source>
        <dbReference type="ARBA" id="ARBA00004651"/>
    </source>
</evidence>
<organism evidence="9">
    <name type="scientific">Ignisphaera aggregans</name>
    <dbReference type="NCBI Taxonomy" id="334771"/>
    <lineage>
        <taxon>Archaea</taxon>
        <taxon>Thermoproteota</taxon>
        <taxon>Thermoprotei</taxon>
        <taxon>Desulfurococcales</taxon>
        <taxon>Desulfurococcaceae</taxon>
        <taxon>Ignisphaera</taxon>
    </lineage>
</organism>
<feature type="transmembrane region" description="Helical" evidence="7">
    <location>
        <begin position="365"/>
        <end position="385"/>
    </location>
</feature>
<comment type="caution">
    <text evidence="9">The sequence shown here is derived from an EMBL/GenBank/DDBJ whole genome shotgun (WGS) entry which is preliminary data.</text>
</comment>
<feature type="transmembrane region" description="Helical" evidence="7">
    <location>
        <begin position="397"/>
        <end position="417"/>
    </location>
</feature>
<dbReference type="PANTHER" id="PTHR43549">
    <property type="entry name" value="MULTIDRUG RESISTANCE PROTEIN YPNP-RELATED"/>
    <property type="match status" value="1"/>
</dbReference>
<protein>
    <submittedName>
        <fullName evidence="9">MATE family efflux transporter</fullName>
    </submittedName>
</protein>
<evidence type="ECO:0000313" key="9">
    <source>
        <dbReference type="EMBL" id="HGQ64921.1"/>
    </source>
</evidence>
<dbReference type="InterPro" id="IPR052031">
    <property type="entry name" value="Membrane_Transporter-Flippase"/>
</dbReference>
<dbReference type="InterPro" id="IPR048279">
    <property type="entry name" value="MdtK-like"/>
</dbReference>
<evidence type="ECO:0000256" key="2">
    <source>
        <dbReference type="ARBA" id="ARBA00022448"/>
    </source>
</evidence>